<dbReference type="CDD" id="cd06223">
    <property type="entry name" value="PRTases_typeI"/>
    <property type="match status" value="1"/>
</dbReference>
<accession>A0A4R1API1</accession>
<keyword evidence="2" id="KW-1185">Reference proteome</keyword>
<proteinExistence type="predicted"/>
<dbReference type="Gene3D" id="3.40.50.2020">
    <property type="match status" value="1"/>
</dbReference>
<dbReference type="EMBL" id="SJTH01000067">
    <property type="protein sequence ID" value="TCJ01331.1"/>
    <property type="molecule type" value="Genomic_DNA"/>
</dbReference>
<dbReference type="AlphaFoldDB" id="A0A4R1API1"/>
<dbReference type="InterPro" id="IPR029057">
    <property type="entry name" value="PRTase-like"/>
</dbReference>
<organism evidence="1 2">
    <name type="scientific">Cytobacillus praedii</name>
    <dbReference type="NCBI Taxonomy" id="1742358"/>
    <lineage>
        <taxon>Bacteria</taxon>
        <taxon>Bacillati</taxon>
        <taxon>Bacillota</taxon>
        <taxon>Bacilli</taxon>
        <taxon>Bacillales</taxon>
        <taxon>Bacillaceae</taxon>
        <taxon>Cytobacillus</taxon>
    </lineage>
</organism>
<evidence type="ECO:0000313" key="2">
    <source>
        <dbReference type="Proteomes" id="UP000293846"/>
    </source>
</evidence>
<evidence type="ECO:0008006" key="3">
    <source>
        <dbReference type="Google" id="ProtNLM"/>
    </source>
</evidence>
<name>A0A4R1API1_9BACI</name>
<sequence length="374" mass="43475">MSNVIIFPTATLLNNQRRLYEGIKDTIHKLRKGGNTIVFMSHDKSNFTEIINEFDFAKLAFRRDVREVIKADENRTFIIVGSSDDDLFIASSRKVILLNPLWSDVQEEKAVKYGLGVKSPELLFKIIQIIENQSTWFYSLEVDNKTKVYSLTSANTMGAGYSQSELEIVEGFRRVLKEGDKKYFNVLQLHFLASIINNQEFKEVDIWAIMPSSDIELNDACWELKERARLVMGKQKKEPLFIRHTTTTKSRTMTEKDRLYCGRHFETININPQYSKSLKNKTICVIDDYLTNGTSFETLRNLLYSLGVKKIIFVSLGRFKKKNGIEYYKQDYRITGDVFGNSYKYDLLAEKNISGRYNLEARTEIKELHDILHK</sequence>
<dbReference type="SUPFAM" id="SSF53271">
    <property type="entry name" value="PRTase-like"/>
    <property type="match status" value="1"/>
</dbReference>
<evidence type="ECO:0000313" key="1">
    <source>
        <dbReference type="EMBL" id="TCJ01331.1"/>
    </source>
</evidence>
<reference evidence="1 2" key="1">
    <citation type="submission" date="2019-03" db="EMBL/GenBank/DDBJ databases">
        <authorList>
            <person name="Jensen L."/>
            <person name="Storgaard J."/>
            <person name="Sulaj E."/>
            <person name="Schramm A."/>
            <person name="Marshall I.P.G."/>
        </authorList>
    </citation>
    <scope>NUCLEOTIDE SEQUENCE [LARGE SCALE GENOMIC DNA]</scope>
    <source>
        <strain evidence="1 2">2017H2G3</strain>
    </source>
</reference>
<gene>
    <name evidence="1" type="ORF">E0Y62_24460</name>
</gene>
<comment type="caution">
    <text evidence="1">The sequence shown here is derived from an EMBL/GenBank/DDBJ whole genome shotgun (WGS) entry which is preliminary data.</text>
</comment>
<dbReference type="OrthoDB" id="2024949at2"/>
<dbReference type="RefSeq" id="WP_131238997.1">
    <property type="nucleotide sequence ID" value="NZ_SJTH01000067.1"/>
</dbReference>
<protein>
    <recommendedName>
        <fullName evidence="3">Phosphoribosyltransferase</fullName>
    </recommendedName>
</protein>
<dbReference type="Proteomes" id="UP000293846">
    <property type="component" value="Unassembled WGS sequence"/>
</dbReference>
<dbReference type="InterPro" id="IPR000836">
    <property type="entry name" value="PRTase_dom"/>
</dbReference>